<dbReference type="InterPro" id="IPR040467">
    <property type="entry name" value="CCDC66_dom"/>
</dbReference>
<dbReference type="PANTHER" id="PTHR22736:SF2">
    <property type="entry name" value="COILED-COIL DOMAIN-CONTAINING PROTEIN 66"/>
    <property type="match status" value="1"/>
</dbReference>
<sequence>MNLGDGLKLETELLDGKTKLILSPYEHKSKISVKMGNKTKTAKCPLRTKQTGYILKSTQNTCVRSEKVLQKKRIGSETLLEKGEKNSMTFSPTKDLCKQYADCLHIQKEISPATPNKQKPRNTTDTFVVAKQKPCKKHITAENTKSSLVCLTQDQLQQILLTINQGNKSFSLTEKGKEEETSQYSLNLNNVPDQPKDENIMDLLQKTEAVSSVQDEKPVLNKNQVTSNQYEQKITTDNVWKPADIFSTLGEREHDRSLLEAKKAQWKKELDEQVALKKKEKEASEKWYNPWKKSESNKVVWEKLQILDQSKTSPGSSSVLSQSPSQVMVVHADGNSLPRASRILEEEVLMEHPLNVVKQEQQRKWIEELNKQIEDDCQKKVEEKISSKGEEHARWAMHFDSLKSYPDSQSQLSSRSTHKQPEYFCVSPDTQELADISSLYTPTTGSQVEPSEEEHRAKPVRDVVVAYSQKTNFLRSMTALLDPAQIEERDRRRQKQLEHQKAIIAQVEEKRRKKQLEEEQRKKEEQEEERRLAREREEMQKQYEEDILKQKQKEEIMTLKTNELFQTMQRAQELAQRLKQEQRIRELTQKGHDTSRLIKNLGDNLLLLPVDTIQVEYNVSTNNTPNSRHGLDEFSGKMNTYINSTASPKKDTGVQTDDLSTGIFANTESHCGSVIEREITNCSSPEIPAEFNEHFNTKKNKQELVSWDKGANLEKENSWYSDQCNQLTRTEKQTKHMKKYPKRPDWNINKPLRRYVPASEKYPKQLQKLREEKKVRRQMELLHLVERNNPGHLSPNRGSSPEVLHSAQETEPRFKWQLVKKEEEPLRINSFSKERSQSPPVPAAKNTTQQTQTLKNSNYYERENLISRDGQTDLPPGISEPFYFIPYVRTNEVYHLDPDAPLSRPLIQDPQYPSPHDCDQEQQQLFDSEQLRDPLFNANLVKNRDRQQAILKGLSELRQGLLQKQRELETNLMPLAANQEENFSSLF</sequence>
<dbReference type="GO" id="GO:0042803">
    <property type="term" value="F:protein homodimerization activity"/>
    <property type="evidence" value="ECO:0007669"/>
    <property type="project" value="Ensembl"/>
</dbReference>
<feature type="region of interest" description="Disordered" evidence="1">
    <location>
        <begin position="831"/>
        <end position="851"/>
    </location>
</feature>
<feature type="region of interest" description="Disordered" evidence="1">
    <location>
        <begin position="441"/>
        <end position="460"/>
    </location>
</feature>
<dbReference type="GO" id="GO:0007080">
    <property type="term" value="P:mitotic metaphase chromosome alignment"/>
    <property type="evidence" value="ECO:0007669"/>
    <property type="project" value="Ensembl"/>
</dbReference>
<dbReference type="GO" id="GO:1905349">
    <property type="term" value="P:ciliary transition zone assembly"/>
    <property type="evidence" value="ECO:0007669"/>
    <property type="project" value="Ensembl"/>
</dbReference>
<name>A0A8C3YQ07_9CETA</name>
<dbReference type="GO" id="GO:0000132">
    <property type="term" value="P:establishment of mitotic spindle orientation"/>
    <property type="evidence" value="ECO:0007669"/>
    <property type="project" value="Ensembl"/>
</dbReference>
<evidence type="ECO:0000313" key="3">
    <source>
        <dbReference type="Ensembl" id="ENSCWAP00000026703.1"/>
    </source>
</evidence>
<dbReference type="GO" id="GO:0005874">
    <property type="term" value="C:microtubule"/>
    <property type="evidence" value="ECO:0007669"/>
    <property type="project" value="Ensembl"/>
</dbReference>
<dbReference type="PANTHER" id="PTHR22736">
    <property type="entry name" value="COILED-COIL DOMAIN-CONTAINING PROTEIN 66"/>
    <property type="match status" value="1"/>
</dbReference>
<dbReference type="GO" id="GO:0034451">
    <property type="term" value="C:centriolar satellite"/>
    <property type="evidence" value="ECO:0007669"/>
    <property type="project" value="Ensembl"/>
</dbReference>
<dbReference type="GO" id="GO:0090543">
    <property type="term" value="C:Flemming body"/>
    <property type="evidence" value="ECO:0007669"/>
    <property type="project" value="Ensembl"/>
</dbReference>
<reference evidence="3" key="2">
    <citation type="submission" date="2025-09" db="UniProtKB">
        <authorList>
            <consortium name="Ensembl"/>
        </authorList>
    </citation>
    <scope>IDENTIFICATION</scope>
</reference>
<feature type="region of interest" description="Disordered" evidence="1">
    <location>
        <begin position="510"/>
        <end position="537"/>
    </location>
</feature>
<reference evidence="3" key="1">
    <citation type="submission" date="2025-08" db="UniProtKB">
        <authorList>
            <consortium name="Ensembl"/>
        </authorList>
    </citation>
    <scope>IDENTIFICATION</scope>
</reference>
<accession>A0A8C3YQ07</accession>
<dbReference type="Pfam" id="PF15236">
    <property type="entry name" value="CCDC66"/>
    <property type="match status" value="1"/>
</dbReference>
<dbReference type="GO" id="GO:0036064">
    <property type="term" value="C:ciliary basal body"/>
    <property type="evidence" value="ECO:0007669"/>
    <property type="project" value="Ensembl"/>
</dbReference>
<dbReference type="GO" id="GO:0001578">
    <property type="term" value="P:microtubule bundle formation"/>
    <property type="evidence" value="ECO:0007669"/>
    <property type="project" value="Ensembl"/>
</dbReference>
<feature type="domain" description="CCDC66" evidence="2">
    <location>
        <begin position="444"/>
        <end position="595"/>
    </location>
</feature>
<dbReference type="GeneTree" id="ENSGT00390000012411"/>
<dbReference type="InterPro" id="IPR039183">
    <property type="entry name" value="CCD66"/>
</dbReference>
<evidence type="ECO:0000259" key="2">
    <source>
        <dbReference type="Pfam" id="PF15236"/>
    </source>
</evidence>
<feature type="region of interest" description="Disordered" evidence="1">
    <location>
        <begin position="788"/>
        <end position="808"/>
    </location>
</feature>
<dbReference type="GO" id="GO:0005819">
    <property type="term" value="C:spindle"/>
    <property type="evidence" value="ECO:0007669"/>
    <property type="project" value="Ensembl"/>
</dbReference>
<dbReference type="GO" id="GO:0007020">
    <property type="term" value="P:microtubule nucleation"/>
    <property type="evidence" value="ECO:0007669"/>
    <property type="project" value="Ensembl"/>
</dbReference>
<dbReference type="GO" id="GO:0090307">
    <property type="term" value="P:mitotic spindle assembly"/>
    <property type="evidence" value="ECO:0007669"/>
    <property type="project" value="Ensembl"/>
</dbReference>
<dbReference type="GO" id="GO:0001917">
    <property type="term" value="C:photoreceptor inner segment"/>
    <property type="evidence" value="ECO:0007669"/>
    <property type="project" value="Ensembl"/>
</dbReference>
<evidence type="ECO:0000256" key="1">
    <source>
        <dbReference type="SAM" id="MobiDB-lite"/>
    </source>
</evidence>
<dbReference type="GO" id="GO:0005930">
    <property type="term" value="C:axoneme"/>
    <property type="evidence" value="ECO:0007669"/>
    <property type="project" value="Ensembl"/>
</dbReference>
<proteinExistence type="predicted"/>
<dbReference type="GO" id="GO:1903564">
    <property type="term" value="P:regulation of protein localization to cilium"/>
    <property type="evidence" value="ECO:0007669"/>
    <property type="project" value="Ensembl"/>
</dbReference>
<organism evidence="3 4">
    <name type="scientific">Catagonus wagneri</name>
    <name type="common">Chacoan peccary</name>
    <dbReference type="NCBI Taxonomy" id="51154"/>
    <lineage>
        <taxon>Eukaryota</taxon>
        <taxon>Metazoa</taxon>
        <taxon>Chordata</taxon>
        <taxon>Craniata</taxon>
        <taxon>Vertebrata</taxon>
        <taxon>Euteleostomi</taxon>
        <taxon>Mammalia</taxon>
        <taxon>Eutheria</taxon>
        <taxon>Laurasiatheria</taxon>
        <taxon>Artiodactyla</taxon>
        <taxon>Suina</taxon>
        <taxon>Tayassuidae</taxon>
        <taxon>Catagonus</taxon>
    </lineage>
</organism>
<keyword evidence="4" id="KW-1185">Reference proteome</keyword>
<dbReference type="GO" id="GO:0032465">
    <property type="term" value="P:regulation of cytokinesis"/>
    <property type="evidence" value="ECO:0007669"/>
    <property type="project" value="Ensembl"/>
</dbReference>
<dbReference type="GO" id="GO:0030054">
    <property type="term" value="C:cell junction"/>
    <property type="evidence" value="ECO:0007669"/>
    <property type="project" value="Ensembl"/>
</dbReference>
<dbReference type="Proteomes" id="UP000694540">
    <property type="component" value="Unplaced"/>
</dbReference>
<protein>
    <submittedName>
        <fullName evidence="3">Coiled-coil domain containing 66</fullName>
    </submittedName>
</protein>
<dbReference type="GO" id="GO:0005886">
    <property type="term" value="C:plasma membrane"/>
    <property type="evidence" value="ECO:0007669"/>
    <property type="project" value="Ensembl"/>
</dbReference>
<evidence type="ECO:0000313" key="4">
    <source>
        <dbReference type="Proteomes" id="UP000694540"/>
    </source>
</evidence>
<dbReference type="GO" id="GO:0005829">
    <property type="term" value="C:cytosol"/>
    <property type="evidence" value="ECO:0007669"/>
    <property type="project" value="Ensembl"/>
</dbReference>
<dbReference type="AlphaFoldDB" id="A0A8C3YQ07"/>
<gene>
    <name evidence="3" type="primary">CCDC66</name>
</gene>
<dbReference type="GO" id="GO:0008017">
    <property type="term" value="F:microtubule binding"/>
    <property type="evidence" value="ECO:0007669"/>
    <property type="project" value="Ensembl"/>
</dbReference>
<dbReference type="GO" id="GO:0050908">
    <property type="term" value="P:detection of light stimulus involved in visual perception"/>
    <property type="evidence" value="ECO:0007669"/>
    <property type="project" value="Ensembl"/>
</dbReference>
<dbReference type="Ensembl" id="ENSCWAT00000028947.1">
    <property type="protein sequence ID" value="ENSCWAP00000026703.1"/>
    <property type="gene ID" value="ENSCWAG00000020186.1"/>
</dbReference>